<dbReference type="GO" id="GO:0003729">
    <property type="term" value="F:mRNA binding"/>
    <property type="evidence" value="ECO:0007669"/>
    <property type="project" value="TreeGrafter"/>
</dbReference>
<dbReference type="Proteomes" id="UP000887574">
    <property type="component" value="Unplaced"/>
</dbReference>
<keyword evidence="2 3" id="KW-0694">RNA-binding</keyword>
<accession>A0A915DGB3</accession>
<dbReference type="CDD" id="cd00048">
    <property type="entry name" value="DSRM_SF"/>
    <property type="match status" value="1"/>
</dbReference>
<evidence type="ECO:0000313" key="7">
    <source>
        <dbReference type="WBParaSite" id="jg18954"/>
    </source>
</evidence>
<feature type="compositionally biased region" description="Basic and acidic residues" evidence="4">
    <location>
        <begin position="252"/>
        <end position="264"/>
    </location>
</feature>
<dbReference type="GO" id="GO:0003725">
    <property type="term" value="F:double-stranded RNA binding"/>
    <property type="evidence" value="ECO:0007669"/>
    <property type="project" value="TreeGrafter"/>
</dbReference>
<sequence>MVQLPVPAPSSLNLPVKLPSPPQPISMLQLHTHPIKNAGIPPTHLPPPALPAQKPQSLSAMPSPAPYKWPFVSPTTQSLLQWQTNMLNNQRNRVQNVNSSRPANYLMSMPPPPLLNGAYKQFCQPLFGGMNGLRSTVLMPKMQHQTVYKAVVRLSDGSEHVTTGLNKQMAKSSAATKALFHLRPLLESLMLNWLLPKKAKETGKLLQEINSLMSTNSTDSFDDGISSETSNTNSSDSSDADNSEQVDQAVSNEHKNDNSAELKNEVVFKKKKKTKSIISQIHERALRLKMNVEFEIVVEKGTSQPEIHLVLQNDFTYQRKKQAKQDACRKIFEKIKGIENDPLRLASLIVKNEKKQHFPSVPKENKRKTIIKDKKMDPECAISQSQCLIARRTGASRYKIFVIEVTCLNFREEGTGPNKKLAKRAAAEAMLNQIGYVKSMPQPGKSLLKRKEGQDEVSYTVDIGVFDPSEFMCMDSKDNKEDSKSSVAVPNTAMTFADLSMETFADVENFNKQETLPIYENNNCSKPKFEQNGWGDPCDDFKADPEGDKSPNGSDFNEDSPTQESPGPIKSSGRRVTFSNEVSACPPPDDLNYPAASITPLKSEVVLVNKLKKMECAENAASIGLNSLNGETDPINLIKSIQSAKHFLDVMSKSHKFTVVYSDFPKNSADEQCFSLVTLGLEKPIVSPGTGVSEEHAHNDAACNAIKSLAQIDAN</sequence>
<evidence type="ECO:0000256" key="4">
    <source>
        <dbReference type="SAM" id="MobiDB-lite"/>
    </source>
</evidence>
<dbReference type="GO" id="GO:0098964">
    <property type="term" value="P:anterograde dendritic transport of messenger ribonucleoprotein complex"/>
    <property type="evidence" value="ECO:0007669"/>
    <property type="project" value="TreeGrafter"/>
</dbReference>
<feature type="region of interest" description="Disordered" evidence="4">
    <location>
        <begin position="217"/>
        <end position="264"/>
    </location>
</feature>
<dbReference type="Pfam" id="PF16482">
    <property type="entry name" value="Staufen_C"/>
    <property type="match status" value="1"/>
</dbReference>
<dbReference type="GO" id="GO:0007281">
    <property type="term" value="P:germ cell development"/>
    <property type="evidence" value="ECO:0007669"/>
    <property type="project" value="TreeGrafter"/>
</dbReference>
<feature type="region of interest" description="Disordered" evidence="4">
    <location>
        <begin position="40"/>
        <end position="59"/>
    </location>
</feature>
<dbReference type="GO" id="GO:0010494">
    <property type="term" value="C:cytoplasmic stress granule"/>
    <property type="evidence" value="ECO:0007669"/>
    <property type="project" value="TreeGrafter"/>
</dbReference>
<dbReference type="InterPro" id="IPR014720">
    <property type="entry name" value="dsRBD_dom"/>
</dbReference>
<dbReference type="WBParaSite" id="jg18954">
    <property type="protein sequence ID" value="jg18954"/>
    <property type="gene ID" value="jg18954"/>
</dbReference>
<evidence type="ECO:0000256" key="1">
    <source>
        <dbReference type="ARBA" id="ARBA00022737"/>
    </source>
</evidence>
<feature type="region of interest" description="Disordered" evidence="4">
    <location>
        <begin position="535"/>
        <end position="584"/>
    </location>
</feature>
<dbReference type="InterPro" id="IPR032478">
    <property type="entry name" value="Staufen_C"/>
</dbReference>
<name>A0A915DGB3_9BILA</name>
<keyword evidence="1" id="KW-0677">Repeat</keyword>
<dbReference type="CDD" id="cd19861">
    <property type="entry name" value="DSRM_STAU_rpt5"/>
    <property type="match status" value="1"/>
</dbReference>
<dbReference type="GO" id="GO:0008298">
    <property type="term" value="P:intracellular mRNA localization"/>
    <property type="evidence" value="ECO:0007669"/>
    <property type="project" value="TreeGrafter"/>
</dbReference>
<dbReference type="GO" id="GO:0043025">
    <property type="term" value="C:neuronal cell body"/>
    <property type="evidence" value="ECO:0007669"/>
    <property type="project" value="TreeGrafter"/>
</dbReference>
<dbReference type="GO" id="GO:0035418">
    <property type="term" value="P:protein localization to synapse"/>
    <property type="evidence" value="ECO:0007669"/>
    <property type="project" value="TreeGrafter"/>
</dbReference>
<evidence type="ECO:0000256" key="3">
    <source>
        <dbReference type="PROSITE-ProRule" id="PRU00266"/>
    </source>
</evidence>
<dbReference type="SUPFAM" id="SSF54768">
    <property type="entry name" value="dsRNA-binding domain-like"/>
    <property type="match status" value="3"/>
</dbReference>
<dbReference type="PANTHER" id="PTHR46054">
    <property type="entry name" value="MATERNAL EFFECT PROTEIN STAUFEN"/>
    <property type="match status" value="1"/>
</dbReference>
<dbReference type="FunFam" id="3.30.160.20:FF:000007">
    <property type="entry name" value="Double-stranded RNA-binding protein Staufen homolog 1"/>
    <property type="match status" value="1"/>
</dbReference>
<dbReference type="GO" id="GO:0005886">
    <property type="term" value="C:plasma membrane"/>
    <property type="evidence" value="ECO:0007669"/>
    <property type="project" value="TreeGrafter"/>
</dbReference>
<proteinExistence type="predicted"/>
<dbReference type="PANTHER" id="PTHR46054:SF3">
    <property type="entry name" value="MATERNAL EFFECT PROTEIN STAUFEN"/>
    <property type="match status" value="1"/>
</dbReference>
<dbReference type="Pfam" id="PF00035">
    <property type="entry name" value="dsrm"/>
    <property type="match status" value="1"/>
</dbReference>
<dbReference type="SMART" id="SM00358">
    <property type="entry name" value="DSRM"/>
    <property type="match status" value="3"/>
</dbReference>
<keyword evidence="6" id="KW-1185">Reference proteome</keyword>
<feature type="compositionally biased region" description="Low complexity" evidence="4">
    <location>
        <begin position="226"/>
        <end position="237"/>
    </location>
</feature>
<evidence type="ECO:0000256" key="2">
    <source>
        <dbReference type="ARBA" id="ARBA00022884"/>
    </source>
</evidence>
<evidence type="ECO:0000313" key="6">
    <source>
        <dbReference type="Proteomes" id="UP000887574"/>
    </source>
</evidence>
<dbReference type="GO" id="GO:0032839">
    <property type="term" value="C:dendrite cytoplasm"/>
    <property type="evidence" value="ECO:0007669"/>
    <property type="project" value="GOC"/>
</dbReference>
<protein>
    <submittedName>
        <fullName evidence="7">DRBM domain-containing protein</fullName>
    </submittedName>
</protein>
<reference evidence="7" key="1">
    <citation type="submission" date="2022-11" db="UniProtKB">
        <authorList>
            <consortium name="WormBaseParasite"/>
        </authorList>
    </citation>
    <scope>IDENTIFICATION</scope>
</reference>
<feature type="compositionally biased region" description="Polar residues" evidence="4">
    <location>
        <begin position="551"/>
        <end position="565"/>
    </location>
</feature>
<feature type="compositionally biased region" description="Basic and acidic residues" evidence="4">
    <location>
        <begin position="539"/>
        <end position="549"/>
    </location>
</feature>
<organism evidence="6 7">
    <name type="scientific">Ditylenchus dipsaci</name>
    <dbReference type="NCBI Taxonomy" id="166011"/>
    <lineage>
        <taxon>Eukaryota</taxon>
        <taxon>Metazoa</taxon>
        <taxon>Ecdysozoa</taxon>
        <taxon>Nematoda</taxon>
        <taxon>Chromadorea</taxon>
        <taxon>Rhabditida</taxon>
        <taxon>Tylenchina</taxon>
        <taxon>Tylenchomorpha</taxon>
        <taxon>Sphaerularioidea</taxon>
        <taxon>Anguinidae</taxon>
        <taxon>Anguininae</taxon>
        <taxon>Ditylenchus</taxon>
    </lineage>
</organism>
<dbReference type="AlphaFoldDB" id="A0A915DGB3"/>
<evidence type="ECO:0000259" key="5">
    <source>
        <dbReference type="PROSITE" id="PS50137"/>
    </source>
</evidence>
<dbReference type="PROSITE" id="PS50137">
    <property type="entry name" value="DS_RBD"/>
    <property type="match status" value="1"/>
</dbReference>
<dbReference type="InterPro" id="IPR051740">
    <property type="entry name" value="DRBM-containing_protein"/>
</dbReference>
<dbReference type="Gene3D" id="3.30.160.20">
    <property type="match status" value="2"/>
</dbReference>
<feature type="domain" description="DRBM" evidence="5">
    <location>
        <begin position="388"/>
        <end position="436"/>
    </location>
</feature>